<evidence type="ECO:0000256" key="1">
    <source>
        <dbReference type="SAM" id="MobiDB-lite"/>
    </source>
</evidence>
<dbReference type="EMBL" id="CH474065">
    <property type="protein sequence ID" value="EDL75040.1"/>
    <property type="molecule type" value="Genomic_DNA"/>
</dbReference>
<dbReference type="Proteomes" id="UP000234681">
    <property type="component" value="Chromosome 18"/>
</dbReference>
<dbReference type="AlphaFoldDB" id="A6KLU4"/>
<name>A6KLU4_RAT</name>
<proteinExistence type="predicted"/>
<gene>
    <name evidence="2" type="ORF">rCG_62880</name>
</gene>
<evidence type="ECO:0000313" key="3">
    <source>
        <dbReference type="Proteomes" id="UP000234681"/>
    </source>
</evidence>
<sequence length="66" mass="7521">MKQVTFMRSSASGTIHHSSASWGRDPQTLGLRILLHSYELARPLQSLHLCCLHLRGPRTTFRSEVF</sequence>
<accession>A6KLU4</accession>
<evidence type="ECO:0000313" key="2">
    <source>
        <dbReference type="EMBL" id="EDL75040.1"/>
    </source>
</evidence>
<protein>
    <submittedName>
        <fullName evidence="2">RCG62880</fullName>
    </submittedName>
</protein>
<organism evidence="2 3">
    <name type="scientific">Rattus norvegicus</name>
    <name type="common">Rat</name>
    <dbReference type="NCBI Taxonomy" id="10116"/>
    <lineage>
        <taxon>Eukaryota</taxon>
        <taxon>Metazoa</taxon>
        <taxon>Chordata</taxon>
        <taxon>Craniata</taxon>
        <taxon>Vertebrata</taxon>
        <taxon>Euteleostomi</taxon>
        <taxon>Mammalia</taxon>
        <taxon>Eutheria</taxon>
        <taxon>Euarchontoglires</taxon>
        <taxon>Glires</taxon>
        <taxon>Rodentia</taxon>
        <taxon>Myomorpha</taxon>
        <taxon>Muroidea</taxon>
        <taxon>Muridae</taxon>
        <taxon>Murinae</taxon>
        <taxon>Rattus</taxon>
    </lineage>
</organism>
<feature type="region of interest" description="Disordered" evidence="1">
    <location>
        <begin position="1"/>
        <end position="24"/>
    </location>
</feature>
<feature type="compositionally biased region" description="Polar residues" evidence="1">
    <location>
        <begin position="1"/>
        <end position="21"/>
    </location>
</feature>
<reference evidence="3" key="1">
    <citation type="submission" date="2005-09" db="EMBL/GenBank/DDBJ databases">
        <authorList>
            <person name="Mural R.J."/>
            <person name="Li P.W."/>
            <person name="Adams M.D."/>
            <person name="Amanatides P.G."/>
            <person name="Baden-Tillson H."/>
            <person name="Barnstead M."/>
            <person name="Chin S.H."/>
            <person name="Dew I."/>
            <person name="Evans C.A."/>
            <person name="Ferriera S."/>
            <person name="Flanigan M."/>
            <person name="Fosler C."/>
            <person name="Glodek A."/>
            <person name="Gu Z."/>
            <person name="Holt R.A."/>
            <person name="Jennings D."/>
            <person name="Kraft C.L."/>
            <person name="Lu F."/>
            <person name="Nguyen T."/>
            <person name="Nusskern D.R."/>
            <person name="Pfannkoch C.M."/>
            <person name="Sitter C."/>
            <person name="Sutton G.G."/>
            <person name="Venter J.C."/>
            <person name="Wang Z."/>
            <person name="Woodage T."/>
            <person name="Zheng X.H."/>
            <person name="Zhong F."/>
        </authorList>
    </citation>
    <scope>NUCLEOTIDE SEQUENCE [LARGE SCALE GENOMIC DNA]</scope>
    <source>
        <strain>BN</strain>
        <strain evidence="3">Sprague-Dawley</strain>
    </source>
</reference>